<reference evidence="3 4" key="1">
    <citation type="submission" date="2020-08" db="EMBL/GenBank/DDBJ databases">
        <title>Genomic Encyclopedia of Type Strains, Phase IV (KMG-IV): sequencing the most valuable type-strain genomes for metagenomic binning, comparative biology and taxonomic classification.</title>
        <authorList>
            <person name="Goeker M."/>
        </authorList>
    </citation>
    <scope>NUCLEOTIDE SEQUENCE [LARGE SCALE GENOMIC DNA]</scope>
    <source>
        <strain evidence="3 4">DSM 45615</strain>
    </source>
</reference>
<accession>A0A840PDK4</accession>
<evidence type="ECO:0000313" key="4">
    <source>
        <dbReference type="Proteomes" id="UP000578449"/>
    </source>
</evidence>
<dbReference type="Pfam" id="PF23571">
    <property type="entry name" value="GH3_M"/>
    <property type="match status" value="1"/>
</dbReference>
<organism evidence="3 4">
    <name type="scientific">Thermocatellispora tengchongensis</name>
    <dbReference type="NCBI Taxonomy" id="1073253"/>
    <lineage>
        <taxon>Bacteria</taxon>
        <taxon>Bacillati</taxon>
        <taxon>Actinomycetota</taxon>
        <taxon>Actinomycetes</taxon>
        <taxon>Streptosporangiales</taxon>
        <taxon>Streptosporangiaceae</taxon>
        <taxon>Thermocatellispora</taxon>
    </lineage>
</organism>
<dbReference type="AlphaFoldDB" id="A0A840PDK4"/>
<dbReference type="InterPro" id="IPR004993">
    <property type="entry name" value="GH3"/>
</dbReference>
<dbReference type="Pfam" id="PF23572">
    <property type="entry name" value="GH3_C"/>
    <property type="match status" value="1"/>
</dbReference>
<comment type="caution">
    <text evidence="3">The sequence shown here is derived from an EMBL/GenBank/DDBJ whole genome shotgun (WGS) entry which is preliminary data.</text>
</comment>
<dbReference type="EMBL" id="JACHGN010000011">
    <property type="protein sequence ID" value="MBB5135510.1"/>
    <property type="molecule type" value="Genomic_DNA"/>
</dbReference>
<name>A0A840PDK4_9ACTN</name>
<dbReference type="InterPro" id="IPR055377">
    <property type="entry name" value="GH3_M"/>
</dbReference>
<gene>
    <name evidence="3" type="ORF">HNP84_005254</name>
</gene>
<dbReference type="RefSeq" id="WP_185052454.1">
    <property type="nucleotide sequence ID" value="NZ_BAABIX010000002.1"/>
</dbReference>
<keyword evidence="4" id="KW-1185">Reference proteome</keyword>
<dbReference type="InterPro" id="IPR055378">
    <property type="entry name" value="GH3_C"/>
</dbReference>
<feature type="domain" description="GH3 C-terminal" evidence="2">
    <location>
        <begin position="467"/>
        <end position="564"/>
    </location>
</feature>
<sequence>MGTDRSPAERADAYLRRVLKEKNALLSALDAPAAAQAAVLGELVAAARDTAFGREHGFAGVRDADDYRRATPIRGHEEFAPWLRRIAAGEQGVLTAEEPMAFFASSGTTGAEKEIPVTRGYLFRCFLPFYFAGLAQVAERHRTLVERDDAVLNLWQDPHSPTARTASGRPHIGPSQLDYGRIGEELAVGLGNRAPWSDLPERFRDSGPWERTYLRVRLAAEHDVRAVFTVNPAIAAALPYQLRLWWPRMVKEIHDGTLGGVPFREPNPARAKELEEIAARRGTLRPGDVWPRLEVLLTWTTYVARLYLPGLLSDYGPGARLLPAPIGSSEGPLAVPIGGSKGPLAVPIGGSKGPLAVPAGGSKGPLAVPADGYPTGGPLMLTSCFYEFVPAEEDIDPTGPTLLAHELEDGREYHVVLSHAGGLYRCATRDVVRVAGFAGATPRIEYSCRYGVLSAAGERLRESQVLRATAAAATATGTAPANLMVRVSPEPDGPPAHEAAVAFRDRPPAPDLAAFARALDAELGRESPGYARARKDGALAAPRLRPVPLDAFSAEFRRRVEAGERPPRVKDRVFPSSPGLWARITEGADDE</sequence>
<evidence type="ECO:0000259" key="2">
    <source>
        <dbReference type="Pfam" id="PF23572"/>
    </source>
</evidence>
<evidence type="ECO:0000259" key="1">
    <source>
        <dbReference type="Pfam" id="PF23571"/>
    </source>
</evidence>
<dbReference type="GO" id="GO:0005737">
    <property type="term" value="C:cytoplasm"/>
    <property type="evidence" value="ECO:0007669"/>
    <property type="project" value="TreeGrafter"/>
</dbReference>
<protein>
    <recommendedName>
        <fullName evidence="5">GH3 auxin-responsive promoter</fullName>
    </recommendedName>
</protein>
<dbReference type="Proteomes" id="UP000578449">
    <property type="component" value="Unassembled WGS sequence"/>
</dbReference>
<evidence type="ECO:0008006" key="5">
    <source>
        <dbReference type="Google" id="ProtNLM"/>
    </source>
</evidence>
<feature type="domain" description="GH3 middle" evidence="1">
    <location>
        <begin position="379"/>
        <end position="449"/>
    </location>
</feature>
<dbReference type="PANTHER" id="PTHR31901">
    <property type="entry name" value="GH3 DOMAIN-CONTAINING PROTEIN"/>
    <property type="match status" value="1"/>
</dbReference>
<proteinExistence type="predicted"/>
<dbReference type="Pfam" id="PF03321">
    <property type="entry name" value="GH3"/>
    <property type="match status" value="1"/>
</dbReference>
<dbReference type="GO" id="GO:0016881">
    <property type="term" value="F:acid-amino acid ligase activity"/>
    <property type="evidence" value="ECO:0007669"/>
    <property type="project" value="TreeGrafter"/>
</dbReference>
<evidence type="ECO:0000313" key="3">
    <source>
        <dbReference type="EMBL" id="MBB5135510.1"/>
    </source>
</evidence>
<dbReference type="PANTHER" id="PTHR31901:SF9">
    <property type="entry name" value="GH3 DOMAIN-CONTAINING PROTEIN"/>
    <property type="match status" value="1"/>
</dbReference>